<evidence type="ECO:0000259" key="1">
    <source>
        <dbReference type="Pfam" id="PF03109"/>
    </source>
</evidence>
<dbReference type="InterPro" id="IPR051130">
    <property type="entry name" value="Mito_struct-func_regulator"/>
</dbReference>
<dbReference type="OMA" id="FDTRMDI"/>
<protein>
    <recommendedName>
        <fullName evidence="1">ABC1 atypical kinase-like domain-containing protein</fullName>
    </recommendedName>
</protein>
<organism evidence="2 3">
    <name type="scientific">Diacronema lutheri</name>
    <name type="common">Unicellular marine alga</name>
    <name type="synonym">Monochrysis lutheri</name>
    <dbReference type="NCBI Taxonomy" id="2081491"/>
    <lineage>
        <taxon>Eukaryota</taxon>
        <taxon>Haptista</taxon>
        <taxon>Haptophyta</taxon>
        <taxon>Pavlovophyceae</taxon>
        <taxon>Pavlovales</taxon>
        <taxon>Pavlovaceae</taxon>
        <taxon>Diacronema</taxon>
    </lineage>
</organism>
<dbReference type="AlphaFoldDB" id="A0A8J5XBR6"/>
<feature type="domain" description="ABC1 atypical kinase-like" evidence="1">
    <location>
        <begin position="393"/>
        <end position="447"/>
    </location>
</feature>
<dbReference type="EMBL" id="JAGTXO010000020">
    <property type="protein sequence ID" value="KAG8462556.1"/>
    <property type="molecule type" value="Genomic_DNA"/>
</dbReference>
<dbReference type="CDD" id="cd05121">
    <property type="entry name" value="ABC1_ADCK3-like"/>
    <property type="match status" value="1"/>
</dbReference>
<dbReference type="Proteomes" id="UP000751190">
    <property type="component" value="Unassembled WGS sequence"/>
</dbReference>
<dbReference type="InterPro" id="IPR011009">
    <property type="entry name" value="Kinase-like_dom_sf"/>
</dbReference>
<dbReference type="SUPFAM" id="SSF56112">
    <property type="entry name" value="Protein kinase-like (PK-like)"/>
    <property type="match status" value="1"/>
</dbReference>
<dbReference type="InterPro" id="IPR004147">
    <property type="entry name" value="ABC1_dom"/>
</dbReference>
<reference evidence="2" key="1">
    <citation type="submission" date="2021-05" db="EMBL/GenBank/DDBJ databases">
        <title>The genome of the haptophyte Pavlova lutheri (Diacronema luteri, Pavlovales) - a model for lipid biosynthesis in eukaryotic algae.</title>
        <authorList>
            <person name="Hulatt C.J."/>
            <person name="Posewitz M.C."/>
        </authorList>
    </citation>
    <scope>NUCLEOTIDE SEQUENCE</scope>
    <source>
        <strain evidence="2">NIVA-4/92</strain>
    </source>
</reference>
<evidence type="ECO:0000313" key="3">
    <source>
        <dbReference type="Proteomes" id="UP000751190"/>
    </source>
</evidence>
<name>A0A8J5XBR6_DIALT</name>
<dbReference type="OrthoDB" id="427480at2759"/>
<comment type="caution">
    <text evidence="2">The sequence shown here is derived from an EMBL/GenBank/DDBJ whole genome shotgun (WGS) entry which is preliminary data.</text>
</comment>
<evidence type="ECO:0000313" key="2">
    <source>
        <dbReference type="EMBL" id="KAG8462556.1"/>
    </source>
</evidence>
<sequence length="566" mass="61050">MLGLSIRAAGVNGPRARAHWRPRAPHVGGVDGRGGGGGRCTRYALGAFDDGDSDGGRGARAERLRALALGSACAGAAVVAADRAVLPAIRIVYVWILISPVLAAYALELASARARRLPAAERARRLGRLHARLAPRVLAVINCVQGGYVKVGQVFSNRRDVLPPAYVSELSTLQDRVTPRPWRQVRRTIERSLRAPLAAHFSNVDAEPIGCASVAQVHRATLASTRELVVIKVQHARARRLFAIDLANIELLAKLVLPPLAPVVSEIRSRQATEFDFAREARSLDTIGASMRARFGESRLVVPRPIGALSSERVLVMQYLPGPTLAAQLAADVRGAVGERVFARWSAAARGDADDGPALRAVDRVRIAAAAPHLWRIRRVVRARLLLLGAAHGEQIFVDGRFNGDPHGGNVLVTTRGRLGLIDYGQVRELTVEQRANLCRLVLALSDPHASAAHVASLFRAMGFRSRDGSEELAARLARIMYDADEACGRPPSAVLRELAGLDAIQSFPLEYVMAARVSLLLRGLGLAFGVRVQTARLWRPYAERGLRQVVMAQAQGQGAPSNPLR</sequence>
<dbReference type="Pfam" id="PF03109">
    <property type="entry name" value="ABC1"/>
    <property type="match status" value="2"/>
</dbReference>
<dbReference type="PANTHER" id="PTHR43173">
    <property type="entry name" value="ABC1 FAMILY PROTEIN"/>
    <property type="match status" value="1"/>
</dbReference>
<accession>A0A8J5XBR6</accession>
<gene>
    <name evidence="2" type="ORF">KFE25_010381</name>
</gene>
<feature type="domain" description="ABC1 atypical kinase-like" evidence="1">
    <location>
        <begin position="173"/>
        <end position="332"/>
    </location>
</feature>
<keyword evidence="3" id="KW-1185">Reference proteome</keyword>
<dbReference type="PANTHER" id="PTHR43173:SF34">
    <property type="entry name" value="ABC1 ATYPICAL KINASE-LIKE DOMAIN-CONTAINING PROTEIN"/>
    <property type="match status" value="1"/>
</dbReference>
<proteinExistence type="predicted"/>